<dbReference type="GO" id="GO:0004359">
    <property type="term" value="F:glutaminase activity"/>
    <property type="evidence" value="ECO:0007669"/>
    <property type="project" value="UniProtKB-EC"/>
</dbReference>
<evidence type="ECO:0000256" key="2">
    <source>
        <dbReference type="ARBA" id="ARBA00011152"/>
    </source>
</evidence>
<evidence type="ECO:0000256" key="9">
    <source>
        <dbReference type="ARBA" id="ARBA00049534"/>
    </source>
</evidence>
<organism evidence="13 14">
    <name type="scientific">Paenibacillus hemerocallicola</name>
    <dbReference type="NCBI Taxonomy" id="1172614"/>
    <lineage>
        <taxon>Bacteria</taxon>
        <taxon>Bacillati</taxon>
        <taxon>Bacillota</taxon>
        <taxon>Bacilli</taxon>
        <taxon>Bacillales</taxon>
        <taxon>Paenibacillaceae</taxon>
        <taxon>Paenibacillus</taxon>
    </lineage>
</organism>
<dbReference type="HAMAP" id="MF_00278">
    <property type="entry name" value="HisH"/>
    <property type="match status" value="1"/>
</dbReference>
<feature type="active site" description="Nucleophile" evidence="10 11">
    <location>
        <position position="78"/>
    </location>
</feature>
<dbReference type="PROSITE" id="PS51273">
    <property type="entry name" value="GATASE_TYPE_1"/>
    <property type="match status" value="1"/>
</dbReference>
<dbReference type="Gene3D" id="3.40.50.880">
    <property type="match status" value="1"/>
</dbReference>
<name>A0A5C4T5P8_9BACL</name>
<dbReference type="Proteomes" id="UP000307943">
    <property type="component" value="Unassembled WGS sequence"/>
</dbReference>
<evidence type="ECO:0000256" key="10">
    <source>
        <dbReference type="HAMAP-Rule" id="MF_00278"/>
    </source>
</evidence>
<dbReference type="EMBL" id="VDCQ01000030">
    <property type="protein sequence ID" value="TNJ64368.1"/>
    <property type="molecule type" value="Genomic_DNA"/>
</dbReference>
<comment type="subcellular location">
    <subcellularLocation>
        <location evidence="10">Cytoplasm</location>
    </subcellularLocation>
</comment>
<keyword evidence="10" id="KW-0963">Cytoplasm</keyword>
<evidence type="ECO:0000313" key="14">
    <source>
        <dbReference type="Proteomes" id="UP000307943"/>
    </source>
</evidence>
<comment type="pathway">
    <text evidence="1 10">Amino-acid biosynthesis; L-histidine biosynthesis; L-histidine from 5-phospho-alpha-D-ribose 1-diphosphate: step 5/9.</text>
</comment>
<protein>
    <recommendedName>
        <fullName evidence="10">Imidazole glycerol phosphate synthase subunit HisH</fullName>
        <ecNumber evidence="10">4.3.2.10</ecNumber>
    </recommendedName>
    <alternativeName>
        <fullName evidence="10">IGP synthase glutaminase subunit</fullName>
        <ecNumber evidence="10">3.5.1.2</ecNumber>
    </alternativeName>
    <alternativeName>
        <fullName evidence="10">IGP synthase subunit HisH</fullName>
    </alternativeName>
    <alternativeName>
        <fullName evidence="10">ImGP synthase subunit HisH</fullName>
        <shortName evidence="10">IGPS subunit HisH</shortName>
    </alternativeName>
</protein>
<evidence type="ECO:0000256" key="11">
    <source>
        <dbReference type="PIRSR" id="PIRSR000495-1"/>
    </source>
</evidence>
<comment type="catalytic activity">
    <reaction evidence="8 10">
        <text>5-[(5-phospho-1-deoxy-D-ribulos-1-ylimino)methylamino]-1-(5-phospho-beta-D-ribosyl)imidazole-4-carboxamide + L-glutamine = D-erythro-1-(imidazol-4-yl)glycerol 3-phosphate + 5-amino-1-(5-phospho-beta-D-ribosyl)imidazole-4-carboxamide + L-glutamate + H(+)</text>
        <dbReference type="Rhea" id="RHEA:24793"/>
        <dbReference type="ChEBI" id="CHEBI:15378"/>
        <dbReference type="ChEBI" id="CHEBI:29985"/>
        <dbReference type="ChEBI" id="CHEBI:58278"/>
        <dbReference type="ChEBI" id="CHEBI:58359"/>
        <dbReference type="ChEBI" id="CHEBI:58475"/>
        <dbReference type="ChEBI" id="CHEBI:58525"/>
        <dbReference type="EC" id="4.3.2.10"/>
    </reaction>
</comment>
<dbReference type="AlphaFoldDB" id="A0A5C4T5P8"/>
<keyword evidence="6 10" id="KW-0368">Histidine biosynthesis</keyword>
<evidence type="ECO:0000256" key="3">
    <source>
        <dbReference type="ARBA" id="ARBA00022605"/>
    </source>
</evidence>
<comment type="catalytic activity">
    <reaction evidence="9 10">
        <text>L-glutamine + H2O = L-glutamate + NH4(+)</text>
        <dbReference type="Rhea" id="RHEA:15889"/>
        <dbReference type="ChEBI" id="CHEBI:15377"/>
        <dbReference type="ChEBI" id="CHEBI:28938"/>
        <dbReference type="ChEBI" id="CHEBI:29985"/>
        <dbReference type="ChEBI" id="CHEBI:58359"/>
        <dbReference type="EC" id="3.5.1.2"/>
    </reaction>
</comment>
<dbReference type="NCBIfam" id="TIGR01855">
    <property type="entry name" value="IMP_synth_hisH"/>
    <property type="match status" value="1"/>
</dbReference>
<evidence type="ECO:0000256" key="4">
    <source>
        <dbReference type="ARBA" id="ARBA00022801"/>
    </source>
</evidence>
<dbReference type="InterPro" id="IPR017926">
    <property type="entry name" value="GATASE"/>
</dbReference>
<feature type="active site" evidence="10 11">
    <location>
        <position position="180"/>
    </location>
</feature>
<evidence type="ECO:0000313" key="13">
    <source>
        <dbReference type="EMBL" id="TNJ64368.1"/>
    </source>
</evidence>
<dbReference type="EC" id="4.3.2.10" evidence="10"/>
<dbReference type="InterPro" id="IPR029062">
    <property type="entry name" value="Class_I_gatase-like"/>
</dbReference>
<evidence type="ECO:0000259" key="12">
    <source>
        <dbReference type="Pfam" id="PF00117"/>
    </source>
</evidence>
<dbReference type="GO" id="GO:0005737">
    <property type="term" value="C:cytoplasm"/>
    <property type="evidence" value="ECO:0007669"/>
    <property type="project" value="UniProtKB-SubCell"/>
</dbReference>
<dbReference type="GO" id="GO:0000107">
    <property type="term" value="F:imidazoleglycerol-phosphate synthase activity"/>
    <property type="evidence" value="ECO:0007669"/>
    <property type="project" value="UniProtKB-UniRule"/>
</dbReference>
<comment type="function">
    <text evidence="10">IGPS catalyzes the conversion of PRFAR and glutamine to IGP, AICAR and glutamate. The HisH subunit catalyzes the hydrolysis of glutamine to glutamate and ammonia as part of the synthesis of IGP and AICAR. The resulting ammonia molecule is channeled to the active site of HisF.</text>
</comment>
<comment type="subunit">
    <text evidence="2 10">Heterodimer of HisH and HisF.</text>
</comment>
<gene>
    <name evidence="10 13" type="primary">hisH</name>
    <name evidence="13" type="ORF">FE784_20585</name>
</gene>
<evidence type="ECO:0000256" key="8">
    <source>
        <dbReference type="ARBA" id="ARBA00047838"/>
    </source>
</evidence>
<dbReference type="UniPathway" id="UPA00031">
    <property type="reaction ID" value="UER00010"/>
</dbReference>
<dbReference type="PANTHER" id="PTHR42701:SF1">
    <property type="entry name" value="IMIDAZOLE GLYCEROL PHOSPHATE SYNTHASE SUBUNIT HISH"/>
    <property type="match status" value="1"/>
</dbReference>
<evidence type="ECO:0000256" key="7">
    <source>
        <dbReference type="ARBA" id="ARBA00023239"/>
    </source>
</evidence>
<reference evidence="13 14" key="1">
    <citation type="submission" date="2019-05" db="EMBL/GenBank/DDBJ databases">
        <title>We sequenced the genome of Paenibacillus hemerocallicola KCTC 33185 for further insight into its adaptation and study the phylogeny of Paenibacillus.</title>
        <authorList>
            <person name="Narsing Rao M.P."/>
        </authorList>
    </citation>
    <scope>NUCLEOTIDE SEQUENCE [LARGE SCALE GENOMIC DNA]</scope>
    <source>
        <strain evidence="13 14">KCTC 33185</strain>
    </source>
</reference>
<dbReference type="InterPro" id="IPR010139">
    <property type="entry name" value="Imidazole-glycPsynth_HisH"/>
</dbReference>
<keyword evidence="14" id="KW-1185">Reference proteome</keyword>
<dbReference type="GO" id="GO:0016829">
    <property type="term" value="F:lyase activity"/>
    <property type="evidence" value="ECO:0007669"/>
    <property type="project" value="UniProtKB-KW"/>
</dbReference>
<keyword evidence="7 10" id="KW-0456">Lyase</keyword>
<keyword evidence="4 10" id="KW-0378">Hydrolase</keyword>
<dbReference type="PIRSF" id="PIRSF000495">
    <property type="entry name" value="Amidotransf_hisH"/>
    <property type="match status" value="1"/>
</dbReference>
<comment type="caution">
    <text evidence="13">The sequence shown here is derived from an EMBL/GenBank/DDBJ whole genome shotgun (WGS) entry which is preliminary data.</text>
</comment>
<dbReference type="Pfam" id="PF00117">
    <property type="entry name" value="GATase"/>
    <property type="match status" value="1"/>
</dbReference>
<keyword evidence="5 10" id="KW-0315">Glutamine amidotransferase</keyword>
<evidence type="ECO:0000256" key="5">
    <source>
        <dbReference type="ARBA" id="ARBA00022962"/>
    </source>
</evidence>
<dbReference type="OrthoDB" id="9807137at2"/>
<dbReference type="RefSeq" id="WP_139604114.1">
    <property type="nucleotide sequence ID" value="NZ_VDCQ01000030.1"/>
</dbReference>
<dbReference type="EC" id="3.5.1.2" evidence="10"/>
<evidence type="ECO:0000256" key="1">
    <source>
        <dbReference type="ARBA" id="ARBA00005091"/>
    </source>
</evidence>
<evidence type="ECO:0000256" key="6">
    <source>
        <dbReference type="ARBA" id="ARBA00023102"/>
    </source>
</evidence>
<proteinExistence type="inferred from homology"/>
<dbReference type="GO" id="GO:0000105">
    <property type="term" value="P:L-histidine biosynthetic process"/>
    <property type="evidence" value="ECO:0007669"/>
    <property type="project" value="UniProtKB-UniRule"/>
</dbReference>
<dbReference type="PANTHER" id="PTHR42701">
    <property type="entry name" value="IMIDAZOLE GLYCEROL PHOSPHATE SYNTHASE SUBUNIT HISH"/>
    <property type="match status" value="1"/>
</dbReference>
<dbReference type="CDD" id="cd01748">
    <property type="entry name" value="GATase1_IGP_Synthase"/>
    <property type="match status" value="1"/>
</dbReference>
<dbReference type="SUPFAM" id="SSF52317">
    <property type="entry name" value="Class I glutamine amidotransferase-like"/>
    <property type="match status" value="1"/>
</dbReference>
<keyword evidence="3 10" id="KW-0028">Amino-acid biosynthesis</keyword>
<accession>A0A5C4T5P8</accession>
<feature type="domain" description="Glutamine amidotransferase" evidence="12">
    <location>
        <begin position="4"/>
        <end position="195"/>
    </location>
</feature>
<feature type="active site" evidence="10 11">
    <location>
        <position position="182"/>
    </location>
</feature>
<sequence length="198" mass="22132">MIGIIDYGAGNLFSVQKSIEKLGKQAKIVSYPEDFTQIDKVILPGVGNAKRTMDILDHRGLSRAINEIVKEIPFLGICLGMQLLLDYSKENDATCLGIVSGGVVPFDQSLRVPHMGWNEVKQEKKHRIFDGIPDKSNFYFVHSYRVFTNDSEHTIGTTIYDGSFSSVIAKEDHIIGVQFHPEKSGETGLLLLENFCRL</sequence>